<evidence type="ECO:0000313" key="3">
    <source>
        <dbReference type="Proteomes" id="UP001497512"/>
    </source>
</evidence>
<name>A0ABP0U854_9BRYO</name>
<dbReference type="EMBL" id="OZ019894">
    <property type="protein sequence ID" value="CAK9214947.1"/>
    <property type="molecule type" value="Genomic_DNA"/>
</dbReference>
<protein>
    <submittedName>
        <fullName evidence="2">Uncharacterized protein</fullName>
    </submittedName>
</protein>
<feature type="compositionally biased region" description="Basic residues" evidence="1">
    <location>
        <begin position="87"/>
        <end position="108"/>
    </location>
</feature>
<keyword evidence="3" id="KW-1185">Reference proteome</keyword>
<accession>A0ABP0U854</accession>
<evidence type="ECO:0000313" key="2">
    <source>
        <dbReference type="EMBL" id="CAK9214947.1"/>
    </source>
</evidence>
<proteinExistence type="predicted"/>
<evidence type="ECO:0000256" key="1">
    <source>
        <dbReference type="SAM" id="MobiDB-lite"/>
    </source>
</evidence>
<organism evidence="2 3">
    <name type="scientific">Sphagnum troendelagicum</name>
    <dbReference type="NCBI Taxonomy" id="128251"/>
    <lineage>
        <taxon>Eukaryota</taxon>
        <taxon>Viridiplantae</taxon>
        <taxon>Streptophyta</taxon>
        <taxon>Embryophyta</taxon>
        <taxon>Bryophyta</taxon>
        <taxon>Sphagnophytina</taxon>
        <taxon>Sphagnopsida</taxon>
        <taxon>Sphagnales</taxon>
        <taxon>Sphagnaceae</taxon>
        <taxon>Sphagnum</taxon>
    </lineage>
</organism>
<reference evidence="2" key="1">
    <citation type="submission" date="2024-02" db="EMBL/GenBank/DDBJ databases">
        <authorList>
            <consortium name="ELIXIR-Norway"/>
            <consortium name="Elixir Norway"/>
        </authorList>
    </citation>
    <scope>NUCLEOTIDE SEQUENCE</scope>
</reference>
<gene>
    <name evidence="2" type="ORF">CSSPTR1EN2_LOCUS12486</name>
</gene>
<feature type="region of interest" description="Disordered" evidence="1">
    <location>
        <begin position="81"/>
        <end position="108"/>
    </location>
</feature>
<dbReference type="Proteomes" id="UP001497512">
    <property type="component" value="Chromosome 2"/>
</dbReference>
<sequence>MVQGHMADSLQEQVARNHQLNASTWFRYRDMCSKRFFDFHRIERKRTLFKKLTTEEGEIKGQEDLAHYVRSFYTHLYTSEASAPAPRKLRKRARPAPRPGFRSKRIRS</sequence>